<dbReference type="EMBL" id="JAPFFF010000016">
    <property type="protein sequence ID" value="KAK8865309.1"/>
    <property type="molecule type" value="Genomic_DNA"/>
</dbReference>
<sequence>MMLGKRVIAINAARKTNNTAIILKAALDGAKSEGAQTELIHLHDYNFLGCKGCMACKMLKNVPPKMCLQNDALSPILEKCLYQADSIIVGGPVYFWQAGGVFRSFSERFLYPFLIYGSPDKNYFPKNGVKKCGLIFTMGASKSMIDDLTCNKKGEDAMQVWQDCYSRLFGKAETLRVYYTYHVKNFKGYELDCLNEPARKQYHDQNWERDLKLAYEMGKKLAK</sequence>
<evidence type="ECO:0000313" key="5">
    <source>
        <dbReference type="Proteomes" id="UP001470230"/>
    </source>
</evidence>
<name>A0ABR2IPD2_9EUKA</name>
<evidence type="ECO:0000256" key="2">
    <source>
        <dbReference type="ARBA" id="ARBA00022643"/>
    </source>
</evidence>
<reference evidence="4 5" key="1">
    <citation type="submission" date="2024-04" db="EMBL/GenBank/DDBJ databases">
        <title>Tritrichomonas musculus Genome.</title>
        <authorList>
            <person name="Alves-Ferreira E."/>
            <person name="Grigg M."/>
            <person name="Lorenzi H."/>
            <person name="Galac M."/>
        </authorList>
    </citation>
    <scope>NUCLEOTIDE SEQUENCE [LARGE SCALE GENOMIC DNA]</scope>
    <source>
        <strain evidence="4 5">EAF2021</strain>
    </source>
</reference>
<dbReference type="Gene3D" id="3.40.50.360">
    <property type="match status" value="1"/>
</dbReference>
<evidence type="ECO:0000313" key="4">
    <source>
        <dbReference type="EMBL" id="KAK8865309.1"/>
    </source>
</evidence>
<comment type="caution">
    <text evidence="4">The sequence shown here is derived from an EMBL/GenBank/DDBJ whole genome shotgun (WGS) entry which is preliminary data.</text>
</comment>
<keyword evidence="5" id="KW-1185">Reference proteome</keyword>
<evidence type="ECO:0000256" key="1">
    <source>
        <dbReference type="ARBA" id="ARBA00022630"/>
    </source>
</evidence>
<accession>A0ABR2IPD2</accession>
<feature type="domain" description="NADPH-dependent FMN reductase-like" evidence="3">
    <location>
        <begin position="6"/>
        <end position="123"/>
    </location>
</feature>
<evidence type="ECO:0000259" key="3">
    <source>
        <dbReference type="Pfam" id="PF03358"/>
    </source>
</evidence>
<dbReference type="Pfam" id="PF03358">
    <property type="entry name" value="FMN_red"/>
    <property type="match status" value="1"/>
</dbReference>
<dbReference type="SUPFAM" id="SSF52218">
    <property type="entry name" value="Flavoproteins"/>
    <property type="match status" value="1"/>
</dbReference>
<protein>
    <recommendedName>
        <fullName evidence="3">NADPH-dependent FMN reductase-like domain-containing protein</fullName>
    </recommendedName>
</protein>
<dbReference type="PANTHER" id="PTHR43278">
    <property type="entry name" value="NAD(P)H-DEPENDENT FMN-CONTAINING OXIDOREDUCTASE YWQN-RELATED"/>
    <property type="match status" value="1"/>
</dbReference>
<organism evidence="4 5">
    <name type="scientific">Tritrichomonas musculus</name>
    <dbReference type="NCBI Taxonomy" id="1915356"/>
    <lineage>
        <taxon>Eukaryota</taxon>
        <taxon>Metamonada</taxon>
        <taxon>Parabasalia</taxon>
        <taxon>Tritrichomonadida</taxon>
        <taxon>Tritrichomonadidae</taxon>
        <taxon>Tritrichomonas</taxon>
    </lineage>
</organism>
<keyword evidence="1" id="KW-0285">Flavoprotein</keyword>
<dbReference type="Proteomes" id="UP001470230">
    <property type="component" value="Unassembled WGS sequence"/>
</dbReference>
<keyword evidence="2" id="KW-0288">FMN</keyword>
<gene>
    <name evidence="4" type="ORF">M9Y10_010849</name>
</gene>
<dbReference type="InterPro" id="IPR051796">
    <property type="entry name" value="ISF_SsuE-like"/>
</dbReference>
<proteinExistence type="predicted"/>
<dbReference type="PANTHER" id="PTHR43278:SF2">
    <property type="entry name" value="IRON-SULFUR FLAVOPROTEIN"/>
    <property type="match status" value="1"/>
</dbReference>
<dbReference type="InterPro" id="IPR029039">
    <property type="entry name" value="Flavoprotein-like_sf"/>
</dbReference>
<dbReference type="InterPro" id="IPR005025">
    <property type="entry name" value="FMN_Rdtase-like_dom"/>
</dbReference>